<gene>
    <name evidence="2" type="ORF">EVAR_28439_1</name>
</gene>
<evidence type="ECO:0000256" key="1">
    <source>
        <dbReference type="SAM" id="MobiDB-lite"/>
    </source>
</evidence>
<comment type="caution">
    <text evidence="2">The sequence shown here is derived from an EMBL/GenBank/DDBJ whole genome shotgun (WGS) entry which is preliminary data.</text>
</comment>
<feature type="compositionally biased region" description="Low complexity" evidence="1">
    <location>
        <begin position="101"/>
        <end position="117"/>
    </location>
</feature>
<dbReference type="OrthoDB" id="7419834at2759"/>
<dbReference type="AlphaFoldDB" id="A0A4C1VAK5"/>
<feature type="compositionally biased region" description="Basic and acidic residues" evidence="1">
    <location>
        <begin position="186"/>
        <end position="195"/>
    </location>
</feature>
<protein>
    <submittedName>
        <fullName evidence="2">Uncharacterized protein</fullName>
    </submittedName>
</protein>
<name>A0A4C1VAK5_EUMVA</name>
<dbReference type="Proteomes" id="UP000299102">
    <property type="component" value="Unassembled WGS sequence"/>
</dbReference>
<accession>A0A4C1VAK5</accession>
<feature type="compositionally biased region" description="Low complexity" evidence="1">
    <location>
        <begin position="126"/>
        <end position="138"/>
    </location>
</feature>
<organism evidence="2 3">
    <name type="scientific">Eumeta variegata</name>
    <name type="common">Bagworm moth</name>
    <name type="synonym">Eumeta japonica</name>
    <dbReference type="NCBI Taxonomy" id="151549"/>
    <lineage>
        <taxon>Eukaryota</taxon>
        <taxon>Metazoa</taxon>
        <taxon>Ecdysozoa</taxon>
        <taxon>Arthropoda</taxon>
        <taxon>Hexapoda</taxon>
        <taxon>Insecta</taxon>
        <taxon>Pterygota</taxon>
        <taxon>Neoptera</taxon>
        <taxon>Endopterygota</taxon>
        <taxon>Lepidoptera</taxon>
        <taxon>Glossata</taxon>
        <taxon>Ditrysia</taxon>
        <taxon>Tineoidea</taxon>
        <taxon>Psychidae</taxon>
        <taxon>Oiketicinae</taxon>
        <taxon>Eumeta</taxon>
    </lineage>
</organism>
<keyword evidence="3" id="KW-1185">Reference proteome</keyword>
<feature type="region of interest" description="Disordered" evidence="1">
    <location>
        <begin position="94"/>
        <end position="228"/>
    </location>
</feature>
<feature type="compositionally biased region" description="Basic and acidic residues" evidence="1">
    <location>
        <begin position="156"/>
        <end position="178"/>
    </location>
</feature>
<evidence type="ECO:0000313" key="2">
    <source>
        <dbReference type="EMBL" id="GBP34974.1"/>
    </source>
</evidence>
<reference evidence="2 3" key="1">
    <citation type="journal article" date="2019" name="Commun. Biol.">
        <title>The bagworm genome reveals a unique fibroin gene that provides high tensile strength.</title>
        <authorList>
            <person name="Kono N."/>
            <person name="Nakamura H."/>
            <person name="Ohtoshi R."/>
            <person name="Tomita M."/>
            <person name="Numata K."/>
            <person name="Arakawa K."/>
        </authorList>
    </citation>
    <scope>NUCLEOTIDE SEQUENCE [LARGE SCALE GENOMIC DNA]</scope>
</reference>
<evidence type="ECO:0000313" key="3">
    <source>
        <dbReference type="Proteomes" id="UP000299102"/>
    </source>
</evidence>
<sequence length="254" mass="27485">MRICFTFRTGVRHSWPILTVRRALSASPRQVNARAVGGKRPQLARARHQLRGARADNRPTFIRRVRRGQVSPDAGRDAAGLVSGRPCETVCTVIGGGTPDSTTRTRNANATSTTSSSYTVEEKGKSGVSSNSGVLNKNACRKRTSSGVFEVDDAEPVSKKPEPALKPVERGGRRRGADADSPSGADRPRTPRSKTEAVPNGVRKRAEERDDSDSAASKSDNSDVSPEKKVIARFEKSYNATQCVSAFKESDTWD</sequence>
<proteinExistence type="predicted"/>
<dbReference type="EMBL" id="BGZK01000297">
    <property type="protein sequence ID" value="GBP34974.1"/>
    <property type="molecule type" value="Genomic_DNA"/>
</dbReference>
<feature type="compositionally biased region" description="Low complexity" evidence="1">
    <location>
        <begin position="214"/>
        <end position="223"/>
    </location>
</feature>